<dbReference type="PANTHER" id="PTHR43080">
    <property type="entry name" value="CBS DOMAIN-CONTAINING PROTEIN CBSX3, MITOCHONDRIAL"/>
    <property type="match status" value="1"/>
</dbReference>
<dbReference type="Proteomes" id="UP001595796">
    <property type="component" value="Unassembled WGS sequence"/>
</dbReference>
<dbReference type="Pfam" id="PF00571">
    <property type="entry name" value="CBS"/>
    <property type="match status" value="2"/>
</dbReference>
<gene>
    <name evidence="4" type="ORF">ACFPFW_07675</name>
</gene>
<evidence type="ECO:0000256" key="2">
    <source>
        <dbReference type="PROSITE-ProRule" id="PRU00703"/>
    </source>
</evidence>
<dbReference type="PROSITE" id="PS51371">
    <property type="entry name" value="CBS"/>
    <property type="match status" value="2"/>
</dbReference>
<dbReference type="RefSeq" id="WP_114956680.1">
    <property type="nucleotide sequence ID" value="NZ_JBHSJF010000006.1"/>
</dbReference>
<evidence type="ECO:0000313" key="4">
    <source>
        <dbReference type="EMBL" id="MFC5067895.1"/>
    </source>
</evidence>
<feature type="domain" description="CBS" evidence="3">
    <location>
        <begin position="7"/>
        <end position="64"/>
    </location>
</feature>
<organism evidence="4 5">
    <name type="scientific">Flaviflagellibacter deserti</name>
    <dbReference type="NCBI Taxonomy" id="2267266"/>
    <lineage>
        <taxon>Bacteria</taxon>
        <taxon>Pseudomonadati</taxon>
        <taxon>Pseudomonadota</taxon>
        <taxon>Alphaproteobacteria</taxon>
        <taxon>Hyphomicrobiales</taxon>
        <taxon>Flaviflagellibacter</taxon>
    </lineage>
</organism>
<dbReference type="InterPro" id="IPR046342">
    <property type="entry name" value="CBS_dom_sf"/>
</dbReference>
<evidence type="ECO:0000313" key="5">
    <source>
        <dbReference type="Proteomes" id="UP001595796"/>
    </source>
</evidence>
<evidence type="ECO:0000256" key="1">
    <source>
        <dbReference type="ARBA" id="ARBA00023122"/>
    </source>
</evidence>
<proteinExistence type="predicted"/>
<accession>A0ABV9YYK9</accession>
<keyword evidence="5" id="KW-1185">Reference proteome</keyword>
<reference evidence="5" key="1">
    <citation type="journal article" date="2019" name="Int. J. Syst. Evol. Microbiol.">
        <title>The Global Catalogue of Microorganisms (GCM) 10K type strain sequencing project: providing services to taxonomists for standard genome sequencing and annotation.</title>
        <authorList>
            <consortium name="The Broad Institute Genomics Platform"/>
            <consortium name="The Broad Institute Genome Sequencing Center for Infectious Disease"/>
            <person name="Wu L."/>
            <person name="Ma J."/>
        </authorList>
    </citation>
    <scope>NUCLEOTIDE SEQUENCE [LARGE SCALE GENOMIC DNA]</scope>
    <source>
        <strain evidence="5">CGMCC 1.16444</strain>
    </source>
</reference>
<dbReference type="PANTHER" id="PTHR43080:SF2">
    <property type="entry name" value="CBS DOMAIN-CONTAINING PROTEIN"/>
    <property type="match status" value="1"/>
</dbReference>
<dbReference type="SMART" id="SM00116">
    <property type="entry name" value="CBS"/>
    <property type="match status" value="2"/>
</dbReference>
<feature type="domain" description="CBS" evidence="3">
    <location>
        <begin position="71"/>
        <end position="128"/>
    </location>
</feature>
<dbReference type="InterPro" id="IPR000644">
    <property type="entry name" value="CBS_dom"/>
</dbReference>
<protein>
    <submittedName>
        <fullName evidence="4">CBS domain-containing protein</fullName>
    </submittedName>
</protein>
<evidence type="ECO:0000259" key="3">
    <source>
        <dbReference type="PROSITE" id="PS51371"/>
    </source>
</evidence>
<keyword evidence="1 2" id="KW-0129">CBS domain</keyword>
<dbReference type="Gene3D" id="3.10.580.10">
    <property type="entry name" value="CBS-domain"/>
    <property type="match status" value="1"/>
</dbReference>
<name>A0ABV9YYK9_9HYPH</name>
<dbReference type="CDD" id="cd04622">
    <property type="entry name" value="CBS_pair_HRP1_like"/>
    <property type="match status" value="1"/>
</dbReference>
<dbReference type="SUPFAM" id="SSF54631">
    <property type="entry name" value="CBS-domain pair"/>
    <property type="match status" value="1"/>
</dbReference>
<dbReference type="InterPro" id="IPR051257">
    <property type="entry name" value="Diverse_CBS-Domain"/>
</dbReference>
<dbReference type="EMBL" id="JBHSJF010000006">
    <property type="protein sequence ID" value="MFC5067895.1"/>
    <property type="molecule type" value="Genomic_DNA"/>
</dbReference>
<sequence>MKISEVMTREVRVANPEETIQEAAGTMAELDMGFLPVGTDERLVGTITDRDIAVRGVAKGRGPNVKVQEVMSTDVKYCFEDEEVDHVLDNMGEIQVRRLPVVDRNKRLVGVVSLGDLANKSNRTDEALAGISRRGGKHSQAA</sequence>
<comment type="caution">
    <text evidence="4">The sequence shown here is derived from an EMBL/GenBank/DDBJ whole genome shotgun (WGS) entry which is preliminary data.</text>
</comment>